<comment type="caution">
    <text evidence="2">The sequence shown here is derived from an EMBL/GenBank/DDBJ whole genome shotgun (WGS) entry which is preliminary data.</text>
</comment>
<proteinExistence type="predicted"/>
<keyword evidence="3" id="KW-1185">Reference proteome</keyword>
<feature type="compositionally biased region" description="Low complexity" evidence="1">
    <location>
        <begin position="76"/>
        <end position="89"/>
    </location>
</feature>
<organism evidence="2 3">
    <name type="scientific">Angustibacter aerolatus</name>
    <dbReference type="NCBI Taxonomy" id="1162965"/>
    <lineage>
        <taxon>Bacteria</taxon>
        <taxon>Bacillati</taxon>
        <taxon>Actinomycetota</taxon>
        <taxon>Actinomycetes</taxon>
        <taxon>Kineosporiales</taxon>
        <taxon>Kineosporiaceae</taxon>
    </lineage>
</organism>
<gene>
    <name evidence="2" type="ORF">GCM10025868_09740</name>
</gene>
<accession>A0ABQ6JD67</accession>
<reference evidence="3" key="1">
    <citation type="journal article" date="2019" name="Int. J. Syst. Evol. Microbiol.">
        <title>The Global Catalogue of Microorganisms (GCM) 10K type strain sequencing project: providing services to taxonomists for standard genome sequencing and annotation.</title>
        <authorList>
            <consortium name="The Broad Institute Genomics Platform"/>
            <consortium name="The Broad Institute Genome Sequencing Center for Infectious Disease"/>
            <person name="Wu L."/>
            <person name="Ma J."/>
        </authorList>
    </citation>
    <scope>NUCLEOTIDE SEQUENCE [LARGE SCALE GENOMIC DNA]</scope>
    <source>
        <strain evidence="3">NBRC 108730</strain>
    </source>
</reference>
<sequence>MPADVPAPVPPWLTTATTAYCGSFAGAYDENQDVACLPYTSPVPVLPATATGKPRNAPAAVPDVTTPRSALRRNRSTSGRTGTLRATSGCTRRTTRPSGATTALATCGVQSVPPFAIAP</sequence>
<evidence type="ECO:0000313" key="3">
    <source>
        <dbReference type="Proteomes" id="UP001157017"/>
    </source>
</evidence>
<evidence type="ECO:0000313" key="2">
    <source>
        <dbReference type="EMBL" id="GMA85724.1"/>
    </source>
</evidence>
<name>A0ABQ6JD67_9ACTN</name>
<protein>
    <submittedName>
        <fullName evidence="2">Uncharacterized protein</fullName>
    </submittedName>
</protein>
<feature type="region of interest" description="Disordered" evidence="1">
    <location>
        <begin position="48"/>
        <end position="100"/>
    </location>
</feature>
<dbReference type="EMBL" id="BSUZ01000001">
    <property type="protein sequence ID" value="GMA85724.1"/>
    <property type="molecule type" value="Genomic_DNA"/>
</dbReference>
<evidence type="ECO:0000256" key="1">
    <source>
        <dbReference type="SAM" id="MobiDB-lite"/>
    </source>
</evidence>
<dbReference type="Proteomes" id="UP001157017">
    <property type="component" value="Unassembled WGS sequence"/>
</dbReference>
<feature type="compositionally biased region" description="Polar residues" evidence="1">
    <location>
        <begin position="90"/>
        <end position="100"/>
    </location>
</feature>